<evidence type="ECO:0000313" key="4">
    <source>
        <dbReference type="Proteomes" id="UP000218811"/>
    </source>
</evidence>
<reference evidence="3 4" key="1">
    <citation type="journal article" date="2012" name="Science">
        <title>The Paleozoic origin of enzymatic lignin decomposition reconstructed from 31 fungal genomes.</title>
        <authorList>
            <person name="Floudas D."/>
            <person name="Binder M."/>
            <person name="Riley R."/>
            <person name="Barry K."/>
            <person name="Blanchette R.A."/>
            <person name="Henrissat B."/>
            <person name="Martinez A.T."/>
            <person name="Otillar R."/>
            <person name="Spatafora J.W."/>
            <person name="Yadav J.S."/>
            <person name="Aerts A."/>
            <person name="Benoit I."/>
            <person name="Boyd A."/>
            <person name="Carlson A."/>
            <person name="Copeland A."/>
            <person name="Coutinho P.M."/>
            <person name="de Vries R.P."/>
            <person name="Ferreira P."/>
            <person name="Findley K."/>
            <person name="Foster B."/>
            <person name="Gaskell J."/>
            <person name="Glotzer D."/>
            <person name="Gorecki P."/>
            <person name="Heitman J."/>
            <person name="Hesse C."/>
            <person name="Hori C."/>
            <person name="Igarashi K."/>
            <person name="Jurgens J.A."/>
            <person name="Kallen N."/>
            <person name="Kersten P."/>
            <person name="Kohler A."/>
            <person name="Kuees U."/>
            <person name="Kumar T.K.A."/>
            <person name="Kuo A."/>
            <person name="LaButti K."/>
            <person name="Larrondo L.F."/>
            <person name="Lindquist E."/>
            <person name="Ling A."/>
            <person name="Lombard V."/>
            <person name="Lucas S."/>
            <person name="Lundell T."/>
            <person name="Martin R."/>
            <person name="McLaughlin D.J."/>
            <person name="Morgenstern I."/>
            <person name="Morin E."/>
            <person name="Murat C."/>
            <person name="Nagy L.G."/>
            <person name="Nolan M."/>
            <person name="Ohm R.A."/>
            <person name="Patyshakuliyeva A."/>
            <person name="Rokas A."/>
            <person name="Ruiz-Duenas F.J."/>
            <person name="Sabat G."/>
            <person name="Salamov A."/>
            <person name="Samejima M."/>
            <person name="Schmutz J."/>
            <person name="Slot J.C."/>
            <person name="St John F."/>
            <person name="Stenlid J."/>
            <person name="Sun H."/>
            <person name="Sun S."/>
            <person name="Syed K."/>
            <person name="Tsang A."/>
            <person name="Wiebenga A."/>
            <person name="Young D."/>
            <person name="Pisabarro A."/>
            <person name="Eastwood D.C."/>
            <person name="Martin F."/>
            <person name="Cullen D."/>
            <person name="Grigoriev I.V."/>
            <person name="Hibbett D.S."/>
        </authorList>
    </citation>
    <scope>NUCLEOTIDE SEQUENCE [LARGE SCALE GENOMIC DNA]</scope>
    <source>
        <strain evidence="3 4">MD-104</strain>
    </source>
</reference>
<comment type="subcellular location">
    <subcellularLocation>
        <location evidence="1">Nucleus</location>
    </subcellularLocation>
    <subcellularLocation>
        <location evidence="1">Chromosome</location>
    </subcellularLocation>
</comment>
<protein>
    <recommendedName>
        <fullName evidence="1">FACT complex subunit</fullName>
    </recommendedName>
</protein>
<dbReference type="InterPro" id="IPR056595">
    <property type="entry name" value="Fact-SPT16_PH"/>
</dbReference>
<gene>
    <name evidence="3" type="ORF">WOLCODRAFT_150623</name>
</gene>
<evidence type="ECO:0000256" key="1">
    <source>
        <dbReference type="RuleBase" id="RU367052"/>
    </source>
</evidence>
<evidence type="ECO:0000313" key="3">
    <source>
        <dbReference type="EMBL" id="PCH40563.1"/>
    </source>
</evidence>
<dbReference type="GO" id="GO:0006368">
    <property type="term" value="P:transcription elongation by RNA polymerase II"/>
    <property type="evidence" value="ECO:0007669"/>
    <property type="project" value="TreeGrafter"/>
</dbReference>
<name>A0A2H3JL32_WOLCO</name>
<comment type="similarity">
    <text evidence="1">Belongs to the peptidase M24 family. SPT16 subfamily.</text>
</comment>
<dbReference type="SMART" id="SM01286">
    <property type="entry name" value="SPT16"/>
    <property type="match status" value="1"/>
</dbReference>
<keyword evidence="1" id="KW-0539">Nucleus</keyword>
<accession>A0A2H3JL32</accession>
<dbReference type="Pfam" id="PF24824">
    <property type="entry name" value="PH_SPT16"/>
    <property type="match status" value="1"/>
</dbReference>
<proteinExistence type="inferred from homology"/>
<evidence type="ECO:0000259" key="2">
    <source>
        <dbReference type="SMART" id="SM01286"/>
    </source>
</evidence>
<dbReference type="GO" id="GO:0006260">
    <property type="term" value="P:DNA replication"/>
    <property type="evidence" value="ECO:0007669"/>
    <property type="project" value="UniProtKB-KW"/>
</dbReference>
<dbReference type="Proteomes" id="UP000218811">
    <property type="component" value="Unassembled WGS sequence"/>
</dbReference>
<dbReference type="Gene3D" id="2.30.29.150">
    <property type="match status" value="1"/>
</dbReference>
<dbReference type="STRING" id="742152.A0A2H3JL32"/>
<keyword evidence="1" id="KW-0234">DNA repair</keyword>
<comment type="subunit">
    <text evidence="1">Component of the FACT complex.</text>
</comment>
<dbReference type="PANTHER" id="PTHR13980:SF15">
    <property type="entry name" value="FACT COMPLEX SUBUNIT SPT16"/>
    <property type="match status" value="1"/>
</dbReference>
<dbReference type="Pfam" id="PF08644">
    <property type="entry name" value="SPT16"/>
    <property type="match status" value="1"/>
</dbReference>
<dbReference type="InterPro" id="IPR013953">
    <property type="entry name" value="FACT_SPT16_M"/>
</dbReference>
<keyword evidence="1" id="KW-0158">Chromosome</keyword>
<keyword evidence="1" id="KW-0235">DNA replication</keyword>
<dbReference type="AlphaFoldDB" id="A0A2H3JL32"/>
<organism evidence="3 4">
    <name type="scientific">Wolfiporia cocos (strain MD-104)</name>
    <name type="common">Brown rot fungus</name>
    <dbReference type="NCBI Taxonomy" id="742152"/>
    <lineage>
        <taxon>Eukaryota</taxon>
        <taxon>Fungi</taxon>
        <taxon>Dikarya</taxon>
        <taxon>Basidiomycota</taxon>
        <taxon>Agaricomycotina</taxon>
        <taxon>Agaricomycetes</taxon>
        <taxon>Polyporales</taxon>
        <taxon>Phaeolaceae</taxon>
        <taxon>Wolfiporia</taxon>
    </lineage>
</organism>
<dbReference type="GO" id="GO:0035101">
    <property type="term" value="C:FACT complex"/>
    <property type="evidence" value="ECO:0007669"/>
    <property type="project" value="UniProtKB-UniRule"/>
</dbReference>
<dbReference type="Gene3D" id="2.30.29.210">
    <property type="entry name" value="FACT complex subunit Spt16p/Cdc68p"/>
    <property type="match status" value="1"/>
</dbReference>
<dbReference type="EMBL" id="KB468053">
    <property type="protein sequence ID" value="PCH40563.1"/>
    <property type="molecule type" value="Genomic_DNA"/>
</dbReference>
<dbReference type="GO" id="GO:0006281">
    <property type="term" value="P:DNA repair"/>
    <property type="evidence" value="ECO:0007669"/>
    <property type="project" value="UniProtKB-UniRule"/>
</dbReference>
<feature type="domain" description="FACT complex subunit SPT16 middle" evidence="2">
    <location>
        <begin position="2"/>
        <end position="99"/>
    </location>
</feature>
<sequence>MVLPIHGFAVPFHINTIQNMSKNNEGEFTYLRVNFQTPGQFAGKEDTPFEDPDITDLKKEVNKHEQQKKEMVDVIEQDVLVEIKGRCLLKLHKVFSPMGSQNIDILFSNVKHLFFQPCDYKAWEMCDLQRWLSILNAVCAGDIDRVLEDLHTHYPSTAEAQEGFLLFQLCCHKFVKHVLAASAVLQHMKDAEKDVVLRAMSTETRADGAVLELDGEGAMDVDDPLPKALSLSVLGDVPTGTHVMLMCVYLLSLPAI</sequence>
<keyword evidence="4" id="KW-1185">Reference proteome</keyword>
<comment type="function">
    <text evidence="1">Component of the FACT complex, a general chromatin factor that acts to reorganize nucleosomes. The FACT complex is involved in multiple processes that require DNA as a template such as mRNA elongation, DNA replication and DNA repair. During transcription elongation the FACT complex acts as a histone chaperone that both destabilizes and restores nucleosomal structure. It facilitates the passage of RNA polymerase II and transcription by promoting the dissociation of one histone H2A-H2B dimer from the nucleosome, then subsequently promotes the reestablishment of the nucleosome following the passage of RNA polymerase II.</text>
</comment>
<dbReference type="PANTHER" id="PTHR13980">
    <property type="entry name" value="CDC68 RELATED"/>
    <property type="match status" value="1"/>
</dbReference>
<dbReference type="InterPro" id="IPR040258">
    <property type="entry name" value="Spt16"/>
</dbReference>
<keyword evidence="1" id="KW-0805">Transcription regulation</keyword>
<keyword evidence="1" id="KW-0804">Transcription</keyword>
<dbReference type="OrthoDB" id="10251642at2759"/>
<keyword evidence="1" id="KW-0227">DNA damage</keyword>
<dbReference type="GO" id="GO:0031491">
    <property type="term" value="F:nucleosome binding"/>
    <property type="evidence" value="ECO:0007669"/>
    <property type="project" value="TreeGrafter"/>
</dbReference>